<sequence>MALKKASSKYPGIFINEYKNGNVAYYINYRNEEGTPTLKKVGMKTKQSNYTIMDAYDRLIEVKHKIATGEELPKVVQRKAKVLFEDIFEDYLNWAKANKKTWKHNDLLVYNKHLSYLAKSDPRTLKPKDFEELKQRKLTEADKKTGRVLAPKTVQHILATARHIFNHAIKNELIKNLTNPIGSGRVRMPKFENAKIGFFTKEKAKELLELLLQRENKRLYELTVLLLFTGARFSEVSRLTWADVNFNTNLIFFASSKDGNARYIKMSNRVLEVVNSLYKNKINNLVIPTINGNKYEKMPKEWQIEVDRLIPENENANKDRLTTHSLRHTHASWLAQSGVDILHIKEQLGHRKIDTTMRYSHLIDDRRHQATERLNF</sequence>
<dbReference type="PROSITE" id="PS51900">
    <property type="entry name" value="CB"/>
    <property type="match status" value="1"/>
</dbReference>
<dbReference type="InterPro" id="IPR002104">
    <property type="entry name" value="Integrase_catalytic"/>
</dbReference>
<reference evidence="8" key="1">
    <citation type="submission" date="2023-09" db="EMBL/GenBank/DDBJ databases">
        <title>Arcobacter tbilisiensis sp. nov. isolated from chicken meat in Tbilisi, Georgia.</title>
        <authorList>
            <person name="Matthias R."/>
            <person name="Zautner A.E."/>
        </authorList>
    </citation>
    <scope>NUCLEOTIDE SEQUENCE</scope>
    <source>
        <strain evidence="8">LEO 52</strain>
    </source>
</reference>
<dbReference type="InterPro" id="IPR011010">
    <property type="entry name" value="DNA_brk_join_enz"/>
</dbReference>
<dbReference type="AlphaFoldDB" id="A0AA96IFK4"/>
<proteinExistence type="inferred from homology"/>
<dbReference type="GO" id="GO:0003677">
    <property type="term" value="F:DNA binding"/>
    <property type="evidence" value="ECO:0007669"/>
    <property type="project" value="UniProtKB-UniRule"/>
</dbReference>
<dbReference type="SUPFAM" id="SSF56349">
    <property type="entry name" value="DNA breaking-rejoining enzymes"/>
    <property type="match status" value="1"/>
</dbReference>
<dbReference type="InterPro" id="IPR050090">
    <property type="entry name" value="Tyrosine_recombinase_XerCD"/>
</dbReference>
<dbReference type="PANTHER" id="PTHR30349:SF64">
    <property type="entry name" value="PROPHAGE INTEGRASE INTD-RELATED"/>
    <property type="match status" value="1"/>
</dbReference>
<dbReference type="GO" id="GO:0006310">
    <property type="term" value="P:DNA recombination"/>
    <property type="evidence" value="ECO:0007669"/>
    <property type="project" value="UniProtKB-KW"/>
</dbReference>
<evidence type="ECO:0000256" key="5">
    <source>
        <dbReference type="PROSITE-ProRule" id="PRU01248"/>
    </source>
</evidence>
<dbReference type="CDD" id="cd00796">
    <property type="entry name" value="INT_Rci_Hp1_C"/>
    <property type="match status" value="1"/>
</dbReference>
<dbReference type="InterPro" id="IPR013762">
    <property type="entry name" value="Integrase-like_cat_sf"/>
</dbReference>
<keyword evidence="3 5" id="KW-0238">DNA-binding</keyword>
<evidence type="ECO:0000256" key="3">
    <source>
        <dbReference type="ARBA" id="ARBA00023125"/>
    </source>
</evidence>
<evidence type="ECO:0000256" key="2">
    <source>
        <dbReference type="ARBA" id="ARBA00022908"/>
    </source>
</evidence>
<comment type="similarity">
    <text evidence="1">Belongs to the 'phage' integrase family.</text>
</comment>
<keyword evidence="2" id="KW-0229">DNA integration</keyword>
<feature type="domain" description="Core-binding (CB)" evidence="7">
    <location>
        <begin position="82"/>
        <end position="169"/>
    </location>
</feature>
<organism evidence="8">
    <name type="scientific">Arcobacter sp. AZ-2023</name>
    <dbReference type="NCBI Taxonomy" id="3074453"/>
    <lineage>
        <taxon>Bacteria</taxon>
        <taxon>Pseudomonadati</taxon>
        <taxon>Campylobacterota</taxon>
        <taxon>Epsilonproteobacteria</taxon>
        <taxon>Campylobacterales</taxon>
        <taxon>Arcobacteraceae</taxon>
        <taxon>Arcobacter</taxon>
    </lineage>
</organism>
<keyword evidence="4" id="KW-0233">DNA recombination</keyword>
<dbReference type="InterPro" id="IPR010998">
    <property type="entry name" value="Integrase_recombinase_N"/>
</dbReference>
<evidence type="ECO:0000256" key="4">
    <source>
        <dbReference type="ARBA" id="ARBA00023172"/>
    </source>
</evidence>
<dbReference type="Pfam" id="PF00589">
    <property type="entry name" value="Phage_integrase"/>
    <property type="match status" value="1"/>
</dbReference>
<dbReference type="Gene3D" id="1.10.150.130">
    <property type="match status" value="1"/>
</dbReference>
<evidence type="ECO:0000259" key="7">
    <source>
        <dbReference type="PROSITE" id="PS51900"/>
    </source>
</evidence>
<dbReference type="Gene3D" id="1.10.443.10">
    <property type="entry name" value="Intergrase catalytic core"/>
    <property type="match status" value="1"/>
</dbReference>
<dbReference type="EMBL" id="CP134854">
    <property type="protein sequence ID" value="WNL29296.1"/>
    <property type="molecule type" value="Genomic_DNA"/>
</dbReference>
<evidence type="ECO:0000313" key="8">
    <source>
        <dbReference type="EMBL" id="WNL29296.1"/>
    </source>
</evidence>
<accession>A0AA96IFK4</accession>
<dbReference type="PANTHER" id="PTHR30349">
    <property type="entry name" value="PHAGE INTEGRASE-RELATED"/>
    <property type="match status" value="1"/>
</dbReference>
<dbReference type="PROSITE" id="PS51898">
    <property type="entry name" value="TYR_RECOMBINASE"/>
    <property type="match status" value="1"/>
</dbReference>
<feature type="domain" description="Tyr recombinase" evidence="6">
    <location>
        <begin position="194"/>
        <end position="372"/>
    </location>
</feature>
<evidence type="ECO:0000259" key="6">
    <source>
        <dbReference type="PROSITE" id="PS51898"/>
    </source>
</evidence>
<dbReference type="InterPro" id="IPR044068">
    <property type="entry name" value="CB"/>
</dbReference>
<dbReference type="GO" id="GO:0015074">
    <property type="term" value="P:DNA integration"/>
    <property type="evidence" value="ECO:0007669"/>
    <property type="project" value="UniProtKB-KW"/>
</dbReference>
<name>A0AA96IFK4_9BACT</name>
<evidence type="ECO:0000256" key="1">
    <source>
        <dbReference type="ARBA" id="ARBA00008857"/>
    </source>
</evidence>
<protein>
    <submittedName>
        <fullName evidence="8">Site-specific integrase</fullName>
    </submittedName>
</protein>
<gene>
    <name evidence="8" type="ORF">RMQ68_07920</name>
</gene>